<dbReference type="EMBL" id="VIRS01000014">
    <property type="protein sequence ID" value="TQS43219.1"/>
    <property type="molecule type" value="Genomic_DNA"/>
</dbReference>
<proteinExistence type="predicted"/>
<dbReference type="GO" id="GO:0006006">
    <property type="term" value="P:glucose metabolic process"/>
    <property type="evidence" value="ECO:0007669"/>
    <property type="project" value="TreeGrafter"/>
</dbReference>
<dbReference type="InParanoid" id="A0A545APG5"/>
<dbReference type="Pfam" id="PF01263">
    <property type="entry name" value="Aldose_epim"/>
    <property type="match status" value="1"/>
</dbReference>
<name>A0A545APG5_9ACTN</name>
<dbReference type="GO" id="GO:0033499">
    <property type="term" value="P:galactose catabolic process via UDP-galactose, Leloir pathway"/>
    <property type="evidence" value="ECO:0007669"/>
    <property type="project" value="TreeGrafter"/>
</dbReference>
<dbReference type="InterPro" id="IPR037480">
    <property type="entry name" value="YihR-like"/>
</dbReference>
<gene>
    <name evidence="1" type="ORF">FL583_20455</name>
</gene>
<dbReference type="InterPro" id="IPR014718">
    <property type="entry name" value="GH-type_carb-bd"/>
</dbReference>
<evidence type="ECO:0000313" key="2">
    <source>
        <dbReference type="Proteomes" id="UP000317982"/>
    </source>
</evidence>
<evidence type="ECO:0000313" key="1">
    <source>
        <dbReference type="EMBL" id="TQS43219.1"/>
    </source>
</evidence>
<organism evidence="1 2">
    <name type="scientific">Cryptosporangium phraense</name>
    <dbReference type="NCBI Taxonomy" id="2593070"/>
    <lineage>
        <taxon>Bacteria</taxon>
        <taxon>Bacillati</taxon>
        <taxon>Actinomycetota</taxon>
        <taxon>Actinomycetes</taxon>
        <taxon>Cryptosporangiales</taxon>
        <taxon>Cryptosporangiaceae</taxon>
        <taxon>Cryptosporangium</taxon>
    </lineage>
</organism>
<dbReference type="OrthoDB" id="4739604at2"/>
<dbReference type="CDD" id="cd09022">
    <property type="entry name" value="Aldose_epim_Ec_YihR"/>
    <property type="match status" value="1"/>
</dbReference>
<comment type="caution">
    <text evidence="1">The sequence shown here is derived from an EMBL/GenBank/DDBJ whole genome shotgun (WGS) entry which is preliminary data.</text>
</comment>
<sequence length="316" mass="34012">MTGPRRCGGAMTARWNTPSGHQWTIEAGTQRVTLVEIGGGIREYTVNGRDVLAGYPADAMASKGVGQILAPWPNRIRDGKYTFDGRDHKLGWDETDKRTAIHGLVRWELWDRMDHTPTAVTLARTIQPRPGYPFALVLRVHYSLGKDGLKVEHQAVNAGPTPAPFGLGIHPFLTIGGEALDAATLTLPAGKRVLVDDRLLPTGELEDVTGTEWDFRSGRTLGGVSLDTPFVVTERGSDSLAVSELVDAEGRGGQLWQDSSFGWVQAYNGIGPSGVANHAVAVEPMTCPPDAFNSGEGLITLAPGEKWTGTWGVRPL</sequence>
<dbReference type="PANTHER" id="PTHR10091">
    <property type="entry name" value="ALDOSE-1-EPIMERASE"/>
    <property type="match status" value="1"/>
</dbReference>
<dbReference type="Proteomes" id="UP000317982">
    <property type="component" value="Unassembled WGS sequence"/>
</dbReference>
<accession>A0A545APG5</accession>
<protein>
    <submittedName>
        <fullName evidence="1">Aldose 1-epimerase family protein</fullName>
    </submittedName>
</protein>
<dbReference type="AlphaFoldDB" id="A0A545APG5"/>
<dbReference type="InterPro" id="IPR011013">
    <property type="entry name" value="Gal_mutarotase_sf_dom"/>
</dbReference>
<dbReference type="SUPFAM" id="SSF74650">
    <property type="entry name" value="Galactose mutarotase-like"/>
    <property type="match status" value="1"/>
</dbReference>
<dbReference type="GO" id="GO:0004034">
    <property type="term" value="F:aldose 1-epimerase activity"/>
    <property type="evidence" value="ECO:0007669"/>
    <property type="project" value="TreeGrafter"/>
</dbReference>
<keyword evidence="2" id="KW-1185">Reference proteome</keyword>
<dbReference type="GO" id="GO:0030246">
    <property type="term" value="F:carbohydrate binding"/>
    <property type="evidence" value="ECO:0007669"/>
    <property type="project" value="InterPro"/>
</dbReference>
<reference evidence="1 2" key="1">
    <citation type="submission" date="2019-07" db="EMBL/GenBank/DDBJ databases">
        <title>Cryptosporangium phraense sp. nov., isolated from plant litter.</title>
        <authorList>
            <person name="Suriyachadkun C."/>
        </authorList>
    </citation>
    <scope>NUCLEOTIDE SEQUENCE [LARGE SCALE GENOMIC DNA]</scope>
    <source>
        <strain evidence="1 2">A-T 5661</strain>
    </source>
</reference>
<dbReference type="Gene3D" id="2.70.98.10">
    <property type="match status" value="1"/>
</dbReference>
<dbReference type="PANTHER" id="PTHR10091:SF0">
    <property type="entry name" value="GALACTOSE MUTAROTASE"/>
    <property type="match status" value="1"/>
</dbReference>
<dbReference type="InterPro" id="IPR008183">
    <property type="entry name" value="Aldose_1/G6P_1-epimerase"/>
</dbReference>